<dbReference type="RefSeq" id="WP_187687340.1">
    <property type="nucleotide sequence ID" value="NZ_AP023396.1"/>
</dbReference>
<dbReference type="AlphaFoldDB" id="A0A7G1KFY2"/>
<dbReference type="SUPFAM" id="SSF46894">
    <property type="entry name" value="C-terminal effector domain of the bipartite response regulators"/>
    <property type="match status" value="1"/>
</dbReference>
<keyword evidence="2" id="KW-0067">ATP-binding</keyword>
<dbReference type="InterPro" id="IPR011990">
    <property type="entry name" value="TPR-like_helical_dom_sf"/>
</dbReference>
<dbReference type="Proteomes" id="UP000516173">
    <property type="component" value="Chromosome"/>
</dbReference>
<evidence type="ECO:0000313" key="5">
    <source>
        <dbReference type="Proteomes" id="UP000516173"/>
    </source>
</evidence>
<dbReference type="KEGG" id="nwl:NWFMUON74_17870"/>
<dbReference type="GO" id="GO:0004016">
    <property type="term" value="F:adenylate cyclase activity"/>
    <property type="evidence" value="ECO:0007669"/>
    <property type="project" value="TreeGrafter"/>
</dbReference>
<dbReference type="GeneID" id="80346361"/>
<name>A0A7G1KFY2_9NOCA</name>
<dbReference type="EMBL" id="AP023396">
    <property type="protein sequence ID" value="BCK54015.1"/>
    <property type="molecule type" value="Genomic_DNA"/>
</dbReference>
<dbReference type="InterPro" id="IPR000792">
    <property type="entry name" value="Tscrpt_reg_LuxR_C"/>
</dbReference>
<dbReference type="SUPFAM" id="SSF48452">
    <property type="entry name" value="TPR-like"/>
    <property type="match status" value="1"/>
</dbReference>
<dbReference type="Pfam" id="PF00196">
    <property type="entry name" value="GerE"/>
    <property type="match status" value="1"/>
</dbReference>
<dbReference type="InterPro" id="IPR027417">
    <property type="entry name" value="P-loop_NTPase"/>
</dbReference>
<dbReference type="CDD" id="cd06170">
    <property type="entry name" value="LuxR_C_like"/>
    <property type="match status" value="1"/>
</dbReference>
<evidence type="ECO:0000259" key="3">
    <source>
        <dbReference type="PROSITE" id="PS50043"/>
    </source>
</evidence>
<dbReference type="InterPro" id="IPR036388">
    <property type="entry name" value="WH-like_DNA-bd_sf"/>
</dbReference>
<feature type="domain" description="HTH luxR-type" evidence="3">
    <location>
        <begin position="845"/>
        <end position="910"/>
    </location>
</feature>
<dbReference type="InterPro" id="IPR016032">
    <property type="entry name" value="Sig_transdc_resp-reg_C-effctor"/>
</dbReference>
<evidence type="ECO:0000256" key="1">
    <source>
        <dbReference type="ARBA" id="ARBA00022741"/>
    </source>
</evidence>
<keyword evidence="5" id="KW-1185">Reference proteome</keyword>
<dbReference type="Pfam" id="PF13191">
    <property type="entry name" value="AAA_16"/>
    <property type="match status" value="1"/>
</dbReference>
<dbReference type="PANTHER" id="PTHR16305:SF35">
    <property type="entry name" value="TRANSCRIPTIONAL ACTIVATOR DOMAIN"/>
    <property type="match status" value="1"/>
</dbReference>
<organism evidence="4 5">
    <name type="scientific">Nocardia wallacei</name>
    <dbReference type="NCBI Taxonomy" id="480035"/>
    <lineage>
        <taxon>Bacteria</taxon>
        <taxon>Bacillati</taxon>
        <taxon>Actinomycetota</taxon>
        <taxon>Actinomycetes</taxon>
        <taxon>Mycobacteriales</taxon>
        <taxon>Nocardiaceae</taxon>
        <taxon>Nocardia</taxon>
    </lineage>
</organism>
<evidence type="ECO:0000313" key="4">
    <source>
        <dbReference type="EMBL" id="BCK54015.1"/>
    </source>
</evidence>
<sequence>MMAKGTERVLRGRERERALLADLLRRTMIGHGGAALIHGDPGIGKSALLDDAVQRVTGMRILRVTCVEPEADLGYAMLHRLLTPALTRMDRLAAPQADALRTVFGLAAGATPDRFLVGLATLSLLSELAAEQPLVCLVDDAQWADRPSLHVLEFVARRLAAEPIAVLIAARTEAHPLVVSGVFDVPLTGLDRESARELLLERAGAELSAAQQETILDAAVGNPLALRELPAGALRANVLPEPLPLADELRHAFLRRVRRLDEPTQQLLLVIAADGHTSYPTLRRAFAVLAPGVEWTPTGLDALDDLLSMDESAVIAFRHPLIRSAVYYGAGPDERRRAHRALATALHGDDDAAERRAWHLGQAADGQDEEVAAELEQSAYRAARISSATAAALLARSAELSTPGRQHARRSFESAAAWWVSGDFDRAATMLADISRTDRPGKPPRWDVLWLRASLELHVGNPAAAVSLLRPVLGPAADTSVHFALPLLVLFNEAAFCADADAWTDVAAAAERLAPSGDEVDDVLARLLRGSCRLRAGKDPGLAPGDLDAVEQLTDPARLWWASGFMLGLGHKDRARRLCRLAVQHARRLGAAVFLPWALWRVASDDLAAGRFRSAEAFAEEGRQIAEETGQINAALALRGSLAMLAALRGQEETARALARNVIDEGMTRGMAGAVVIAHRALGLLELAADRPEQALEHLAPRASGSYLGLAMVNVPDLVEAAIAADRPELVTEPLAAFTRWADTANLPDLCALAARCRALTSSGDTATAEFRRALEFHARADHPLEHARTQFLYGQHLRRERRPTDARDPLRTALTTFESLGAGAWADRTHNELRAAGETRKTTTTDHVADLTPQEARIVEAVSSGLTNREIAAQLFLSPRTIDYHLRKVFAKMGVSSRAELTKVVLHGGGTKRPLIDQ</sequence>
<dbReference type="GO" id="GO:0005524">
    <property type="term" value="F:ATP binding"/>
    <property type="evidence" value="ECO:0007669"/>
    <property type="project" value="UniProtKB-KW"/>
</dbReference>
<dbReference type="GO" id="GO:0006355">
    <property type="term" value="P:regulation of DNA-templated transcription"/>
    <property type="evidence" value="ECO:0007669"/>
    <property type="project" value="InterPro"/>
</dbReference>
<dbReference type="SUPFAM" id="SSF52540">
    <property type="entry name" value="P-loop containing nucleoside triphosphate hydrolases"/>
    <property type="match status" value="1"/>
</dbReference>
<dbReference type="GO" id="GO:0003677">
    <property type="term" value="F:DNA binding"/>
    <property type="evidence" value="ECO:0007669"/>
    <property type="project" value="InterPro"/>
</dbReference>
<dbReference type="GO" id="GO:0005737">
    <property type="term" value="C:cytoplasm"/>
    <property type="evidence" value="ECO:0007669"/>
    <property type="project" value="TreeGrafter"/>
</dbReference>
<reference evidence="4 5" key="1">
    <citation type="submission" date="2020-08" db="EMBL/GenBank/DDBJ databases">
        <title>Genome Sequencing of Nocardia wallacei strain FMUON74 and assembly.</title>
        <authorList>
            <person name="Toyokawa M."/>
            <person name="Uesaka K."/>
        </authorList>
    </citation>
    <scope>NUCLEOTIDE SEQUENCE [LARGE SCALE GENOMIC DNA]</scope>
    <source>
        <strain evidence="4 5">FMUON74</strain>
    </source>
</reference>
<dbReference type="SMART" id="SM00421">
    <property type="entry name" value="HTH_LUXR"/>
    <property type="match status" value="1"/>
</dbReference>
<proteinExistence type="predicted"/>
<dbReference type="PANTHER" id="PTHR16305">
    <property type="entry name" value="TESTICULAR SOLUBLE ADENYLYL CYCLASE"/>
    <property type="match status" value="1"/>
</dbReference>
<protein>
    <submittedName>
        <fullName evidence="4">Transcriptional regulator</fullName>
    </submittedName>
</protein>
<keyword evidence="1" id="KW-0547">Nucleotide-binding</keyword>
<evidence type="ECO:0000256" key="2">
    <source>
        <dbReference type="ARBA" id="ARBA00022840"/>
    </source>
</evidence>
<accession>A0A7G1KFY2</accession>
<dbReference type="PROSITE" id="PS50043">
    <property type="entry name" value="HTH_LUXR_2"/>
    <property type="match status" value="1"/>
</dbReference>
<dbReference type="PRINTS" id="PR00038">
    <property type="entry name" value="HTHLUXR"/>
</dbReference>
<dbReference type="Gene3D" id="1.10.10.10">
    <property type="entry name" value="Winged helix-like DNA-binding domain superfamily/Winged helix DNA-binding domain"/>
    <property type="match status" value="1"/>
</dbReference>
<gene>
    <name evidence="4" type="ORF">NWFMUON74_17870</name>
</gene>
<dbReference type="InterPro" id="IPR041664">
    <property type="entry name" value="AAA_16"/>
</dbReference>